<dbReference type="Proteomes" id="UP000737391">
    <property type="component" value="Unassembled WGS sequence"/>
</dbReference>
<protein>
    <submittedName>
        <fullName evidence="1">Uncharacterized protein</fullName>
    </submittedName>
</protein>
<keyword evidence="2" id="KW-1185">Reference proteome</keyword>
<name>A0A9P5BJH8_9HYPO</name>
<comment type="caution">
    <text evidence="1">The sequence shown here is derived from an EMBL/GenBank/DDBJ whole genome shotgun (WGS) entry which is preliminary data.</text>
</comment>
<evidence type="ECO:0000313" key="1">
    <source>
        <dbReference type="EMBL" id="KAF4502502.1"/>
    </source>
</evidence>
<proteinExistence type="predicted"/>
<organism evidence="1 2">
    <name type="scientific">Fusarium agapanthi</name>
    <dbReference type="NCBI Taxonomy" id="1803897"/>
    <lineage>
        <taxon>Eukaryota</taxon>
        <taxon>Fungi</taxon>
        <taxon>Dikarya</taxon>
        <taxon>Ascomycota</taxon>
        <taxon>Pezizomycotina</taxon>
        <taxon>Sordariomycetes</taxon>
        <taxon>Hypocreomycetidae</taxon>
        <taxon>Hypocreales</taxon>
        <taxon>Nectriaceae</taxon>
        <taxon>Fusarium</taxon>
        <taxon>Fusarium fujikuroi species complex</taxon>
    </lineage>
</organism>
<evidence type="ECO:0000313" key="2">
    <source>
        <dbReference type="Proteomes" id="UP000737391"/>
    </source>
</evidence>
<dbReference type="EMBL" id="LUFC02000072">
    <property type="protein sequence ID" value="KAF4502502.1"/>
    <property type="molecule type" value="Genomic_DNA"/>
</dbReference>
<gene>
    <name evidence="1" type="ORF">FAGAP_1280</name>
</gene>
<dbReference type="AlphaFoldDB" id="A0A9P5BJH8"/>
<reference evidence="1" key="1">
    <citation type="submission" date="2020-01" db="EMBL/GenBank/DDBJ databases">
        <title>Identification and distribution of gene clusters putatively required for synthesis of sphingolipid metabolism inhibitors in phylogenetically diverse species of the filamentous fungus Fusarium.</title>
        <authorList>
            <person name="Kim H.-S."/>
            <person name="Busman M."/>
            <person name="Brown D.W."/>
            <person name="Divon H."/>
            <person name="Uhlig S."/>
            <person name="Proctor R.H."/>
        </authorList>
    </citation>
    <scope>NUCLEOTIDE SEQUENCE</scope>
    <source>
        <strain evidence="1">NRRL 31653</strain>
    </source>
</reference>
<accession>A0A9P5BJH8</accession>
<sequence>MAPKNYLECSPRKRYGQSSTGARFTGQVPTGEQLLQSVVRRRHISAYIAFIRPEISHMIREYGRVAIQTVCQELYAIGVRATPSPWFALMCDRTTWKLCFDPLGDDAPEWPWAHIKYPSVLAEGEQPESVYVSYCQSRMVQDEETARMNQQLKAQADAAAAVRAADPNSKFIVTSPAPLQNIGEPLRVDTDFDVRNALWNLTVSQPFDECNAAGPFEVEPKVPLEWYVCKDLAAINELLPPCIAVKMNATNRRVFVTIVESAQLNPTVPVREVLLDVWEVVRSWAVMVNGRGEGEMKTLLQYFLGVKARGGVVWSEPAPLPMQMGQSLTSTLRHLSPFPFEVSLFHHRQLITLRSDPPEADHQFQYPSTNSADMESIQKWITPNAQGSKYRRVERCSSGFAEENGIFNSLGDLIDARAHIVQQLLPILDFDYRLAVFLAPPTESDKFFKAKLQLAAILTVGIYRLFNFHHRGTMSHEEYRDSLIEACHGWTWPLAHTGSMWLAVGLWKHGATIVGDHNMTDSNEVGIPGTSVTMNLDAFNSVQRALATLSNTFISSFVAVLPDFLAEAEEMDDSQCDEIQQHLAFREPRDDFCVTLPPWAFDDTDYGNLIEEDGSRDDDIECIMGVFHGMSREFGMSNLYLDDWTYIPGPALRNACLYKEYWDLPTCIPNLSRDDEEQQALSGDFE</sequence>
<dbReference type="OrthoDB" id="5039969at2759"/>